<reference evidence="1" key="1">
    <citation type="journal article" date="2015" name="Nature">
        <title>Complex archaea that bridge the gap between prokaryotes and eukaryotes.</title>
        <authorList>
            <person name="Spang A."/>
            <person name="Saw J.H."/>
            <person name="Jorgensen S.L."/>
            <person name="Zaremba-Niedzwiedzka K."/>
            <person name="Martijn J."/>
            <person name="Lind A.E."/>
            <person name="van Eijk R."/>
            <person name="Schleper C."/>
            <person name="Guy L."/>
            <person name="Ettema T.J."/>
        </authorList>
    </citation>
    <scope>NUCLEOTIDE SEQUENCE</scope>
</reference>
<accession>A0A0F9J836</accession>
<comment type="caution">
    <text evidence="1">The sequence shown here is derived from an EMBL/GenBank/DDBJ whole genome shotgun (WGS) entry which is preliminary data.</text>
</comment>
<gene>
    <name evidence="1" type="ORF">LCGC14_1488400</name>
</gene>
<protein>
    <recommendedName>
        <fullName evidence="2">Response regulatory domain-containing protein</fullName>
    </recommendedName>
</protein>
<sequence length="55" mass="6505">MEENNKNYKFKGTGLNTKAKNSAKKIFEEAGFDKWYEKPLNIKEFRENVEALLSY</sequence>
<evidence type="ECO:0008006" key="2">
    <source>
        <dbReference type="Google" id="ProtNLM"/>
    </source>
</evidence>
<organism evidence="1">
    <name type="scientific">marine sediment metagenome</name>
    <dbReference type="NCBI Taxonomy" id="412755"/>
    <lineage>
        <taxon>unclassified sequences</taxon>
        <taxon>metagenomes</taxon>
        <taxon>ecological metagenomes</taxon>
    </lineage>
</organism>
<proteinExistence type="predicted"/>
<dbReference type="EMBL" id="LAZR01010675">
    <property type="protein sequence ID" value="KKM65723.1"/>
    <property type="molecule type" value="Genomic_DNA"/>
</dbReference>
<name>A0A0F9J836_9ZZZZ</name>
<evidence type="ECO:0000313" key="1">
    <source>
        <dbReference type="EMBL" id="KKM65723.1"/>
    </source>
</evidence>
<dbReference type="AlphaFoldDB" id="A0A0F9J836"/>